<dbReference type="AlphaFoldDB" id="A0A923FD55"/>
<organism evidence="2">
    <name type="scientific">Pseudomonas zanjanensis</name>
    <dbReference type="NCBI Taxonomy" id="2745496"/>
    <lineage>
        <taxon>Bacteria</taxon>
        <taxon>Pseudomonadati</taxon>
        <taxon>Pseudomonadota</taxon>
        <taxon>Gammaproteobacteria</taxon>
        <taxon>Pseudomonadales</taxon>
        <taxon>Pseudomonadaceae</taxon>
        <taxon>Pseudomonas</taxon>
    </lineage>
</organism>
<keyword evidence="4" id="KW-1185">Reference proteome</keyword>
<name>A0A923FD55_9PSED</name>
<evidence type="ECO:0000256" key="1">
    <source>
        <dbReference type="SAM" id="SignalP"/>
    </source>
</evidence>
<protein>
    <submittedName>
        <fullName evidence="2">Glutamine synthetase</fullName>
    </submittedName>
</protein>
<proteinExistence type="predicted"/>
<evidence type="ECO:0000313" key="3">
    <source>
        <dbReference type="EMBL" id="MBV4497667.1"/>
    </source>
</evidence>
<comment type="caution">
    <text evidence="2">The sequence shown here is derived from an EMBL/GenBank/DDBJ whole genome shotgun (WGS) entry which is preliminary data.</text>
</comment>
<dbReference type="EMBL" id="JABWRB020000003">
    <property type="protein sequence ID" value="MBV4497667.1"/>
    <property type="molecule type" value="Genomic_DNA"/>
</dbReference>
<feature type="chain" id="PRO_5044695264" evidence="1">
    <location>
        <begin position="23"/>
        <end position="130"/>
    </location>
</feature>
<reference evidence="3" key="3">
    <citation type="submission" date="2021-06" db="EMBL/GenBank/DDBJ databases">
        <title>Updating the genus Pseudomonas: Description of 43 new species and partition of the Pseudomonas putida group.</title>
        <authorList>
            <person name="Girard L."/>
            <person name="Lood C."/>
            <person name="Vandamme P."/>
            <person name="Rokni-Zadeh H."/>
            <person name="Van Noort V."/>
            <person name="Hofte M."/>
            <person name="Lavigne R."/>
            <person name="De Mot R."/>
        </authorList>
    </citation>
    <scope>NUCLEOTIDE SEQUENCE</scope>
    <source>
        <strain evidence="3">SWRI12</strain>
    </source>
</reference>
<sequence length="130" mass="14015">MRNHLKFVLAGPLLLWALSAAAQSPLLANCTRSANFLACVDEQGNAYSVATAGNTIYLRGFEAVGRRYWAQTNSRYGQLTFFTGLASDGESWVGYSRRVGWTTLNRFSSSGGSGGSFVCGRMNGCQASPR</sequence>
<gene>
    <name evidence="3" type="ORF">HU715_020185</name>
    <name evidence="2" type="ORF">HU715_12315</name>
</gene>
<accession>A0A923FD55</accession>
<keyword evidence="1" id="KW-0732">Signal</keyword>
<evidence type="ECO:0000313" key="4">
    <source>
        <dbReference type="Proteomes" id="UP000636518"/>
    </source>
</evidence>
<reference evidence="2" key="2">
    <citation type="submission" date="2020-07" db="EMBL/GenBank/DDBJ databases">
        <authorList>
            <person name="Lood C."/>
            <person name="Girard L."/>
        </authorList>
    </citation>
    <scope>NUCLEOTIDE SEQUENCE</scope>
    <source>
        <strain evidence="2">SWRI12</strain>
    </source>
</reference>
<reference evidence="2 4" key="1">
    <citation type="journal article" date="2020" name="Microorganisms">
        <title>Reliable Identification of Environmental Pseudomonas Isolates Using the rpoD Gene.</title>
        <authorList>
            <consortium name="The Broad Institute Genome Sequencing Platform"/>
            <person name="Girard L."/>
            <person name="Lood C."/>
            <person name="Rokni-Zadeh H."/>
            <person name="van Noort V."/>
            <person name="Lavigne R."/>
            <person name="De Mot R."/>
        </authorList>
    </citation>
    <scope>NUCLEOTIDE SEQUENCE</scope>
    <source>
        <strain evidence="2 4">SWRI12</strain>
    </source>
</reference>
<feature type="signal peptide" evidence="1">
    <location>
        <begin position="1"/>
        <end position="22"/>
    </location>
</feature>
<evidence type="ECO:0000313" key="2">
    <source>
        <dbReference type="EMBL" id="MBC3390439.1"/>
    </source>
</evidence>
<dbReference type="EMBL" id="JABWRB010000012">
    <property type="protein sequence ID" value="MBC3390439.1"/>
    <property type="molecule type" value="Genomic_DNA"/>
</dbReference>
<dbReference type="RefSeq" id="WP_186706505.1">
    <property type="nucleotide sequence ID" value="NZ_JABWRB020000003.1"/>
</dbReference>
<dbReference type="Proteomes" id="UP000636518">
    <property type="component" value="Unassembled WGS sequence"/>
</dbReference>